<protein>
    <submittedName>
        <fullName evidence="1">Uncharacterized protein</fullName>
    </submittedName>
</protein>
<sequence length="138" mass="15745">MVEEEKQASSPLTCSKLTPNASEFMPSYVMVLPSLAVENLVVQTSEPLNAMDNPIKGFQAKRYKLGNLVEDPIEEFEGHLVVDIFDKEDEDEVLDECFAKVSRYGDPSPRQQRKGFKKKKTHEKKHIVGMVKCLKRLF</sequence>
<evidence type="ECO:0000313" key="1">
    <source>
        <dbReference type="EMBL" id="PHT48563.1"/>
    </source>
</evidence>
<organism evidence="1 2">
    <name type="scientific">Capsicum baccatum</name>
    <name type="common">Peruvian pepper</name>
    <dbReference type="NCBI Taxonomy" id="33114"/>
    <lineage>
        <taxon>Eukaryota</taxon>
        <taxon>Viridiplantae</taxon>
        <taxon>Streptophyta</taxon>
        <taxon>Embryophyta</taxon>
        <taxon>Tracheophyta</taxon>
        <taxon>Spermatophyta</taxon>
        <taxon>Magnoliopsida</taxon>
        <taxon>eudicotyledons</taxon>
        <taxon>Gunneridae</taxon>
        <taxon>Pentapetalae</taxon>
        <taxon>asterids</taxon>
        <taxon>lamiids</taxon>
        <taxon>Solanales</taxon>
        <taxon>Solanaceae</taxon>
        <taxon>Solanoideae</taxon>
        <taxon>Capsiceae</taxon>
        <taxon>Capsicum</taxon>
    </lineage>
</organism>
<dbReference type="AlphaFoldDB" id="A0A2G2WTK5"/>
<comment type="caution">
    <text evidence="1">The sequence shown here is derived from an EMBL/GenBank/DDBJ whole genome shotgun (WGS) entry which is preliminary data.</text>
</comment>
<reference evidence="2" key="2">
    <citation type="journal article" date="2017" name="J. Anim. Genet.">
        <title>Multiple reference genome sequences of hot pepper reveal the massive evolution of plant disease resistance genes by retroduplication.</title>
        <authorList>
            <person name="Kim S."/>
            <person name="Park J."/>
            <person name="Yeom S.-I."/>
            <person name="Kim Y.-M."/>
            <person name="Seo E."/>
            <person name="Kim K.-T."/>
            <person name="Kim M.-S."/>
            <person name="Lee J.M."/>
            <person name="Cheong K."/>
            <person name="Shin H.-S."/>
            <person name="Kim S.-B."/>
            <person name="Han K."/>
            <person name="Lee J."/>
            <person name="Park M."/>
            <person name="Lee H.-A."/>
            <person name="Lee H.-Y."/>
            <person name="Lee Y."/>
            <person name="Oh S."/>
            <person name="Lee J.H."/>
            <person name="Choi E."/>
            <person name="Choi E."/>
            <person name="Lee S.E."/>
            <person name="Jeon J."/>
            <person name="Kim H."/>
            <person name="Choi G."/>
            <person name="Song H."/>
            <person name="Lee J."/>
            <person name="Lee S.-C."/>
            <person name="Kwon J.-K."/>
            <person name="Lee H.-Y."/>
            <person name="Koo N."/>
            <person name="Hong Y."/>
            <person name="Kim R.W."/>
            <person name="Kang W.-H."/>
            <person name="Huh J.H."/>
            <person name="Kang B.-C."/>
            <person name="Yang T.-J."/>
            <person name="Lee Y.-H."/>
            <person name="Bennetzen J.L."/>
            <person name="Choi D."/>
        </authorList>
    </citation>
    <scope>NUCLEOTIDE SEQUENCE [LARGE SCALE GENOMIC DNA]</scope>
    <source>
        <strain evidence="2">cv. PBC81</strain>
    </source>
</reference>
<dbReference type="OrthoDB" id="1306281at2759"/>
<evidence type="ECO:0000313" key="2">
    <source>
        <dbReference type="Proteomes" id="UP000224567"/>
    </source>
</evidence>
<accession>A0A2G2WTK5</accession>
<proteinExistence type="predicted"/>
<name>A0A2G2WTK5_CAPBA</name>
<reference evidence="1 2" key="1">
    <citation type="journal article" date="2017" name="Genome Biol.">
        <title>New reference genome sequences of hot pepper reveal the massive evolution of plant disease-resistance genes by retroduplication.</title>
        <authorList>
            <person name="Kim S."/>
            <person name="Park J."/>
            <person name="Yeom S.I."/>
            <person name="Kim Y.M."/>
            <person name="Seo E."/>
            <person name="Kim K.T."/>
            <person name="Kim M.S."/>
            <person name="Lee J.M."/>
            <person name="Cheong K."/>
            <person name="Shin H.S."/>
            <person name="Kim S.B."/>
            <person name="Han K."/>
            <person name="Lee J."/>
            <person name="Park M."/>
            <person name="Lee H.A."/>
            <person name="Lee H.Y."/>
            <person name="Lee Y."/>
            <person name="Oh S."/>
            <person name="Lee J.H."/>
            <person name="Choi E."/>
            <person name="Choi E."/>
            <person name="Lee S.E."/>
            <person name="Jeon J."/>
            <person name="Kim H."/>
            <person name="Choi G."/>
            <person name="Song H."/>
            <person name="Lee J."/>
            <person name="Lee S.C."/>
            <person name="Kwon J.K."/>
            <person name="Lee H.Y."/>
            <person name="Koo N."/>
            <person name="Hong Y."/>
            <person name="Kim R.W."/>
            <person name="Kang W.H."/>
            <person name="Huh J.H."/>
            <person name="Kang B.C."/>
            <person name="Yang T.J."/>
            <person name="Lee Y.H."/>
            <person name="Bennetzen J.L."/>
            <person name="Choi D."/>
        </authorList>
    </citation>
    <scope>NUCLEOTIDE SEQUENCE [LARGE SCALE GENOMIC DNA]</scope>
    <source>
        <strain evidence="2">cv. PBC81</strain>
    </source>
</reference>
<gene>
    <name evidence="1" type="ORF">CQW23_12771</name>
</gene>
<dbReference type="EMBL" id="MLFT02000005">
    <property type="protein sequence ID" value="PHT48563.1"/>
    <property type="molecule type" value="Genomic_DNA"/>
</dbReference>
<dbReference type="Proteomes" id="UP000224567">
    <property type="component" value="Unassembled WGS sequence"/>
</dbReference>
<keyword evidence="2" id="KW-1185">Reference proteome</keyword>